<dbReference type="OrthoDB" id="9096196at2"/>
<evidence type="ECO:0000313" key="3">
    <source>
        <dbReference type="Proteomes" id="UP000270411"/>
    </source>
</evidence>
<evidence type="ECO:0000313" key="2">
    <source>
        <dbReference type="EMBL" id="AZG15186.1"/>
    </source>
</evidence>
<protein>
    <submittedName>
        <fullName evidence="2">Uncharacterized protein</fullName>
    </submittedName>
</protein>
<dbReference type="RefSeq" id="WP_124684929.1">
    <property type="nucleotide sequence ID" value="NZ_CP033969.1"/>
</dbReference>
<proteinExistence type="predicted"/>
<keyword evidence="1" id="KW-0732">Signal</keyword>
<dbReference type="AlphaFoldDB" id="A0A3G8H465"/>
<feature type="chain" id="PRO_5017922505" evidence="1">
    <location>
        <begin position="20"/>
        <end position="151"/>
    </location>
</feature>
<feature type="signal peptide" evidence="1">
    <location>
        <begin position="1"/>
        <end position="19"/>
    </location>
</feature>
<organism evidence="2 3">
    <name type="scientific">Cupriavidus pauculus</name>
    <dbReference type="NCBI Taxonomy" id="82633"/>
    <lineage>
        <taxon>Bacteria</taxon>
        <taxon>Pseudomonadati</taxon>
        <taxon>Pseudomonadota</taxon>
        <taxon>Betaproteobacteria</taxon>
        <taxon>Burkholderiales</taxon>
        <taxon>Burkholderiaceae</taxon>
        <taxon>Cupriavidus</taxon>
    </lineage>
</organism>
<dbReference type="EMBL" id="CP033969">
    <property type="protein sequence ID" value="AZG15186.1"/>
    <property type="molecule type" value="Genomic_DNA"/>
</dbReference>
<gene>
    <name evidence="2" type="ORF">EHF44_18080</name>
</gene>
<dbReference type="KEGG" id="cpau:EHF44_18080"/>
<reference evidence="3" key="1">
    <citation type="submission" date="2018-11" db="EMBL/GenBank/DDBJ databases">
        <title>FDA dAtabase for Regulatory Grade micrObial Sequences (FDA-ARGOS): Supporting development and validation of Infectious Disease Dx tests.</title>
        <authorList>
            <person name="Goldberg B."/>
            <person name="Campos J."/>
            <person name="Tallon L."/>
            <person name="Sadzewicz L."/>
            <person name="Zhao X."/>
            <person name="Vavikolanu K."/>
            <person name="Mehta A."/>
            <person name="Aluvathingal J."/>
            <person name="Nadendla S."/>
            <person name="Geyer C."/>
            <person name="Nandy P."/>
            <person name="Yan Y."/>
            <person name="Sichtig H."/>
        </authorList>
    </citation>
    <scope>NUCLEOTIDE SEQUENCE [LARGE SCALE GENOMIC DNA]</scope>
    <source>
        <strain evidence="3">FDAARGOS_614</strain>
    </source>
</reference>
<name>A0A3G8H465_9BURK</name>
<sequence>MRYLSLVLFLYCALPQASVETNILCLNPVDAGFENLEFRRYHDRTIGWEGGAARYQSAANAVPLILGDRRIDVLDPARPYQVTETWLEVGAGKLIGKYELMSQGAVVYSFAYTQLSNGKTVDFLQAQQYEPQPDARCDWSWRRLNGVSAAG</sequence>
<dbReference type="Proteomes" id="UP000270411">
    <property type="component" value="Chromosome 1"/>
</dbReference>
<accession>A0A3G8H465</accession>
<evidence type="ECO:0000256" key="1">
    <source>
        <dbReference type="SAM" id="SignalP"/>
    </source>
</evidence>